<dbReference type="AlphaFoldDB" id="A0AAU8FMC5"/>
<dbReference type="RefSeq" id="WP_353720809.1">
    <property type="nucleotide sequence ID" value="NZ_CP159289.1"/>
</dbReference>
<evidence type="ECO:0000256" key="3">
    <source>
        <dbReference type="ARBA" id="ARBA00022676"/>
    </source>
</evidence>
<proteinExistence type="inferred from homology"/>
<dbReference type="Pfam" id="PF04101">
    <property type="entry name" value="Glyco_tran_28_C"/>
    <property type="match status" value="1"/>
</dbReference>
<comment type="subcellular location">
    <subcellularLocation>
        <location evidence="1">Endoplasmic reticulum</location>
    </subcellularLocation>
</comment>
<comment type="similarity">
    <text evidence="2">Belongs to the glycosyltransferase 28 family.</text>
</comment>
<dbReference type="InterPro" id="IPR007235">
    <property type="entry name" value="Glyco_trans_28_C"/>
</dbReference>
<dbReference type="EMBL" id="CP159289">
    <property type="protein sequence ID" value="XCH25509.1"/>
    <property type="molecule type" value="Genomic_DNA"/>
</dbReference>
<evidence type="ECO:0000256" key="4">
    <source>
        <dbReference type="ARBA" id="ARBA00022679"/>
    </source>
</evidence>
<keyword evidence="4" id="KW-0808">Transferase</keyword>
<sequence length="164" mass="18089">MIFVTIGTQAPFDRLIRAIDEMAPQLNGERIVAQVFESSYQVKNLETVGFLSPDEFNTYFEEARLVVAHAGMGTIISALTQAKPLLILPRLASMGEHRNDHQIATAKKMQDLGYVQVAFDEKELARKLLKMSAGASGSVSSPQIRQVASDSLIRSVRSYIFSGK</sequence>
<keyword evidence="3" id="KW-0328">Glycosyltransferase</keyword>
<evidence type="ECO:0000256" key="1">
    <source>
        <dbReference type="ARBA" id="ARBA00004240"/>
    </source>
</evidence>
<dbReference type="PANTHER" id="PTHR12867:SF6">
    <property type="entry name" value="N-ACETYLGLUCOSAMINYLDIPHOSPHODOLICHOL N-ACETYLGLUCOSAMINYLTRANSFERASE"/>
    <property type="match status" value="1"/>
</dbReference>
<feature type="domain" description="Glycosyl transferase family 28 C-terminal" evidence="6">
    <location>
        <begin position="1"/>
        <end position="133"/>
    </location>
</feature>
<evidence type="ECO:0000256" key="2">
    <source>
        <dbReference type="ARBA" id="ARBA00006962"/>
    </source>
</evidence>
<evidence type="ECO:0000256" key="5">
    <source>
        <dbReference type="ARBA" id="ARBA00022824"/>
    </source>
</evidence>
<dbReference type="GO" id="GO:0006488">
    <property type="term" value="P:dolichol-linked oligosaccharide biosynthetic process"/>
    <property type="evidence" value="ECO:0007669"/>
    <property type="project" value="InterPro"/>
</dbReference>
<name>A0AAU8FMC5_9BACT</name>
<dbReference type="Gene3D" id="3.40.50.2000">
    <property type="entry name" value="Glycogen Phosphorylase B"/>
    <property type="match status" value="1"/>
</dbReference>
<keyword evidence="5" id="KW-0256">Endoplasmic reticulum</keyword>
<dbReference type="PANTHER" id="PTHR12867">
    <property type="entry name" value="GLYCOSYL TRANSFERASE-RELATED"/>
    <property type="match status" value="1"/>
</dbReference>
<dbReference type="SUPFAM" id="SSF53756">
    <property type="entry name" value="UDP-Glycosyltransferase/glycogen phosphorylase"/>
    <property type="match status" value="1"/>
</dbReference>
<gene>
    <name evidence="7" type="ORF">ABV298_03515</name>
</gene>
<evidence type="ECO:0000313" key="7">
    <source>
        <dbReference type="EMBL" id="XCH25509.1"/>
    </source>
</evidence>
<protein>
    <submittedName>
        <fullName evidence="7">Glycosyltransferase</fullName>
    </submittedName>
</protein>
<organism evidence="7">
    <name type="scientific">Dyadobacter sp. 676</name>
    <dbReference type="NCBI Taxonomy" id="3088362"/>
    <lineage>
        <taxon>Bacteria</taxon>
        <taxon>Pseudomonadati</taxon>
        <taxon>Bacteroidota</taxon>
        <taxon>Cytophagia</taxon>
        <taxon>Cytophagales</taxon>
        <taxon>Spirosomataceae</taxon>
        <taxon>Dyadobacter</taxon>
    </lineage>
</organism>
<evidence type="ECO:0000259" key="6">
    <source>
        <dbReference type="Pfam" id="PF04101"/>
    </source>
</evidence>
<dbReference type="InterPro" id="IPR039042">
    <property type="entry name" value="Alg13-like"/>
</dbReference>
<reference evidence="7" key="1">
    <citation type="submission" date="2024-06" db="EMBL/GenBank/DDBJ databases">
        <title>Sequencing and assembly of the genome of Dyadobacter sp. strain 676, a symbiont of Cyamopsis tetragonoloba.</title>
        <authorList>
            <person name="Guro P."/>
            <person name="Sazanova A."/>
            <person name="Kuznetsova I."/>
            <person name="Belimov A."/>
            <person name="Safronova V."/>
        </authorList>
    </citation>
    <scope>NUCLEOTIDE SEQUENCE</scope>
    <source>
        <strain evidence="7">676</strain>
    </source>
</reference>
<dbReference type="GO" id="GO:0016758">
    <property type="term" value="F:hexosyltransferase activity"/>
    <property type="evidence" value="ECO:0007669"/>
    <property type="project" value="InterPro"/>
</dbReference>
<accession>A0AAU8FMC5</accession>